<name>A0A0H5QPF0_9EUKA</name>
<sequence>TAMHLAINLRGSRSLVIHIIKATRATAIDPFRFVNLKNKAGKTALLLAYCCSRYDIAHILFKNGADPSISDNDGVSPLTALMSNQQTDEILFLTIKDIDINHLYNGNTLLHMAVKANFKEMIQNLLARRADPCVADKNGNTALHL</sequence>
<dbReference type="AlphaFoldDB" id="A0A0H5QPF0"/>
<feature type="non-terminal residue" evidence="2">
    <location>
        <position position="145"/>
    </location>
</feature>
<dbReference type="Gene3D" id="1.25.40.20">
    <property type="entry name" value="Ankyrin repeat-containing domain"/>
    <property type="match status" value="2"/>
</dbReference>
<evidence type="ECO:0000313" key="2">
    <source>
        <dbReference type="EMBL" id="CRZ03462.1"/>
    </source>
</evidence>
<keyword evidence="1" id="KW-0040">ANK repeat</keyword>
<organism evidence="2">
    <name type="scientific">Spongospora subterranea</name>
    <dbReference type="NCBI Taxonomy" id="70186"/>
    <lineage>
        <taxon>Eukaryota</taxon>
        <taxon>Sar</taxon>
        <taxon>Rhizaria</taxon>
        <taxon>Endomyxa</taxon>
        <taxon>Phytomyxea</taxon>
        <taxon>Plasmodiophorida</taxon>
        <taxon>Plasmodiophoridae</taxon>
        <taxon>Spongospora</taxon>
    </lineage>
</organism>
<feature type="repeat" description="ANK" evidence="1">
    <location>
        <begin position="105"/>
        <end position="137"/>
    </location>
</feature>
<dbReference type="PANTHER" id="PTHR24118:SF99">
    <property type="entry name" value="POTE ANKYRIN DOMAIN FAMILY MEMBER 3C-RELATED"/>
    <property type="match status" value="1"/>
</dbReference>
<feature type="non-terminal residue" evidence="2">
    <location>
        <position position="1"/>
    </location>
</feature>
<dbReference type="PANTHER" id="PTHR24118">
    <property type="entry name" value="POTE ANKYRIN DOMAIN"/>
    <property type="match status" value="1"/>
</dbReference>
<proteinExistence type="predicted"/>
<dbReference type="SMART" id="SM00248">
    <property type="entry name" value="ANK"/>
    <property type="match status" value="3"/>
</dbReference>
<protein>
    <submittedName>
        <fullName evidence="2">Uncharacterized protein</fullName>
    </submittedName>
</protein>
<dbReference type="PROSITE" id="PS50088">
    <property type="entry name" value="ANK_REPEAT"/>
    <property type="match status" value="2"/>
</dbReference>
<accession>A0A0H5QPF0</accession>
<dbReference type="SUPFAM" id="SSF48403">
    <property type="entry name" value="Ankyrin repeat"/>
    <property type="match status" value="1"/>
</dbReference>
<dbReference type="InterPro" id="IPR036770">
    <property type="entry name" value="Ankyrin_rpt-contain_sf"/>
</dbReference>
<dbReference type="Pfam" id="PF12796">
    <property type="entry name" value="Ank_2"/>
    <property type="match status" value="1"/>
</dbReference>
<dbReference type="InterPro" id="IPR002110">
    <property type="entry name" value="Ankyrin_rpt"/>
</dbReference>
<dbReference type="Pfam" id="PF00023">
    <property type="entry name" value="Ank"/>
    <property type="match status" value="1"/>
</dbReference>
<feature type="repeat" description="ANK" evidence="1">
    <location>
        <begin position="40"/>
        <end position="72"/>
    </location>
</feature>
<evidence type="ECO:0000256" key="1">
    <source>
        <dbReference type="PROSITE-ProRule" id="PRU00023"/>
    </source>
</evidence>
<reference evidence="2" key="1">
    <citation type="submission" date="2015-04" db="EMBL/GenBank/DDBJ databases">
        <title>The genome sequence of the plant pathogenic Rhizarian Plasmodiophora brassicae reveals insights in its biotrophic life cycle and the origin of chitin synthesis.</title>
        <authorList>
            <person name="Schwelm A."/>
            <person name="Fogelqvist J."/>
            <person name="Knaust A."/>
            <person name="Julke S."/>
            <person name="Lilja T."/>
            <person name="Dhandapani V."/>
            <person name="Bonilla-Rosso G."/>
            <person name="Karlsson M."/>
            <person name="Shevchenko A."/>
            <person name="Choi S.R."/>
            <person name="Kim H.G."/>
            <person name="Park J.Y."/>
            <person name="Lim Y.P."/>
            <person name="Ludwig-Muller J."/>
            <person name="Dixelius C."/>
        </authorList>
    </citation>
    <scope>NUCLEOTIDE SEQUENCE</scope>
    <source>
        <tissue evidence="2">Potato root galls</tissue>
    </source>
</reference>
<dbReference type="EMBL" id="HACM01003020">
    <property type="protein sequence ID" value="CRZ03462.1"/>
    <property type="molecule type" value="Transcribed_RNA"/>
</dbReference>
<dbReference type="PROSITE" id="PS50297">
    <property type="entry name" value="ANK_REP_REGION"/>
    <property type="match status" value="1"/>
</dbReference>